<feature type="coiled-coil region" evidence="1">
    <location>
        <begin position="5"/>
        <end position="213"/>
    </location>
</feature>
<accession>A0A151MS52</accession>
<organism evidence="2 3">
    <name type="scientific">Alligator mississippiensis</name>
    <name type="common">American alligator</name>
    <dbReference type="NCBI Taxonomy" id="8496"/>
    <lineage>
        <taxon>Eukaryota</taxon>
        <taxon>Metazoa</taxon>
        <taxon>Chordata</taxon>
        <taxon>Craniata</taxon>
        <taxon>Vertebrata</taxon>
        <taxon>Euteleostomi</taxon>
        <taxon>Archelosauria</taxon>
        <taxon>Archosauria</taxon>
        <taxon>Crocodylia</taxon>
        <taxon>Alligatoridae</taxon>
        <taxon>Alligatorinae</taxon>
        <taxon>Alligator</taxon>
    </lineage>
</organism>
<keyword evidence="3" id="KW-1185">Reference proteome</keyword>
<proteinExistence type="predicted"/>
<sequence length="283" mass="33237">MEERAARLEIELEMMRSHKEQAEAKVAALELRAQPGKKEGGSKEIKRLIAAEAEKTRALEQLMAEEAKKSRQQEERLQEMQKEIAEWRRKSPEPSMDQTGEQKEVIQKLEILKSLIEALQKEIHSQVEQIEGLHEDLENWQERCGQLEHLVGELRKKLTESHTQAEETRKVITKEMEKVKEYMANHEAFQEQKQSLKTELRDRTKECVELRAQWQKVEKEKDHPGKEMQSLRTLLEESTAREMTLRAEIKQQLLQVAQIQREKLTAIGLQLEEHASRANMEYQ</sequence>
<reference evidence="2 3" key="1">
    <citation type="journal article" date="2012" name="Genome Biol.">
        <title>Sequencing three crocodilian genomes to illuminate the evolution of archosaurs and amniotes.</title>
        <authorList>
            <person name="St John J.A."/>
            <person name="Braun E.L."/>
            <person name="Isberg S.R."/>
            <person name="Miles L.G."/>
            <person name="Chong A.Y."/>
            <person name="Gongora J."/>
            <person name="Dalzell P."/>
            <person name="Moran C."/>
            <person name="Bed'hom B."/>
            <person name="Abzhanov A."/>
            <person name="Burgess S.C."/>
            <person name="Cooksey A.M."/>
            <person name="Castoe T.A."/>
            <person name="Crawford N.G."/>
            <person name="Densmore L.D."/>
            <person name="Drew J.C."/>
            <person name="Edwards S.V."/>
            <person name="Faircloth B.C."/>
            <person name="Fujita M.K."/>
            <person name="Greenwold M.J."/>
            <person name="Hoffmann F.G."/>
            <person name="Howard J.M."/>
            <person name="Iguchi T."/>
            <person name="Janes D.E."/>
            <person name="Khan S.Y."/>
            <person name="Kohno S."/>
            <person name="de Koning A.J."/>
            <person name="Lance S.L."/>
            <person name="McCarthy F.M."/>
            <person name="McCormack J.E."/>
            <person name="Merchant M.E."/>
            <person name="Peterson D.G."/>
            <person name="Pollock D.D."/>
            <person name="Pourmand N."/>
            <person name="Raney B.J."/>
            <person name="Roessler K.A."/>
            <person name="Sanford J.R."/>
            <person name="Sawyer R.H."/>
            <person name="Schmidt C.J."/>
            <person name="Triplett E.W."/>
            <person name="Tuberville T.D."/>
            <person name="Venegas-Anaya M."/>
            <person name="Howard J.T."/>
            <person name="Jarvis E.D."/>
            <person name="Guillette L.J.Jr."/>
            <person name="Glenn T.C."/>
            <person name="Green R.E."/>
            <person name="Ray D.A."/>
        </authorList>
    </citation>
    <scope>NUCLEOTIDE SEQUENCE [LARGE SCALE GENOMIC DNA]</scope>
    <source>
        <strain evidence="2">KSC_2009_1</strain>
    </source>
</reference>
<dbReference type="EMBL" id="AKHW03005225">
    <property type="protein sequence ID" value="KYO27361.1"/>
    <property type="molecule type" value="Genomic_DNA"/>
</dbReference>
<evidence type="ECO:0000313" key="3">
    <source>
        <dbReference type="Proteomes" id="UP000050525"/>
    </source>
</evidence>
<dbReference type="AlphaFoldDB" id="A0A151MS52"/>
<name>A0A151MS52_ALLMI</name>
<dbReference type="Gene3D" id="1.10.287.1490">
    <property type="match status" value="1"/>
</dbReference>
<evidence type="ECO:0000313" key="2">
    <source>
        <dbReference type="EMBL" id="KYO27361.1"/>
    </source>
</evidence>
<dbReference type="Proteomes" id="UP000050525">
    <property type="component" value="Unassembled WGS sequence"/>
</dbReference>
<comment type="caution">
    <text evidence="2">The sequence shown here is derived from an EMBL/GenBank/DDBJ whole genome shotgun (WGS) entry which is preliminary data.</text>
</comment>
<gene>
    <name evidence="2" type="ORF">Y1Q_0011089</name>
</gene>
<evidence type="ECO:0000256" key="1">
    <source>
        <dbReference type="SAM" id="Coils"/>
    </source>
</evidence>
<protein>
    <submittedName>
        <fullName evidence="2">Tropomyosin alpha-3 chain-like</fullName>
    </submittedName>
</protein>
<keyword evidence="1" id="KW-0175">Coiled coil</keyword>